<keyword evidence="4" id="KW-1185">Reference proteome</keyword>
<dbReference type="AlphaFoldDB" id="A0A3P5YLP9"/>
<dbReference type="EMBL" id="LR031568">
    <property type="protein sequence ID" value="VDC63985.1"/>
    <property type="molecule type" value="Genomic_DNA"/>
</dbReference>
<reference evidence="4" key="2">
    <citation type="journal article" date="2018" name="Hortic Res">
        <title>Improved Brassica rapa reference genome by single-molecule sequencing and chromosome conformation capture technologies.</title>
        <authorList>
            <person name="Zhang L."/>
            <person name="Cai X."/>
            <person name="Wu J."/>
            <person name="Liu M."/>
            <person name="Grob S."/>
            <person name="Cheng F."/>
            <person name="Liang J."/>
            <person name="Cai C."/>
            <person name="Liu Z."/>
            <person name="Liu B."/>
            <person name="Wang F."/>
            <person name="Li S."/>
            <person name="Liu F."/>
            <person name="Li X."/>
            <person name="Cheng L."/>
            <person name="Yang W."/>
            <person name="Li M.H."/>
            <person name="Grossniklaus U."/>
            <person name="Zheng H."/>
            <person name="Wang X."/>
        </authorList>
    </citation>
    <scope>NUCLEOTIDE SEQUENCE [LARGE SCALE GENOMIC DNA]</scope>
    <source>
        <strain evidence="4">cv. Chiifu-401-42</strain>
    </source>
</reference>
<evidence type="ECO:0000313" key="1">
    <source>
        <dbReference type="EMBL" id="CAG7867034.1"/>
    </source>
</evidence>
<dbReference type="Proteomes" id="UP000011750">
    <property type="component" value="Chromosome A09"/>
</dbReference>
<evidence type="ECO:0000313" key="3">
    <source>
        <dbReference type="EnsemblPlants" id="Bra026844.1-P"/>
    </source>
</evidence>
<dbReference type="EnsemblPlants" id="Bra026844.1">
    <property type="protein sequence ID" value="Bra026844.1-P"/>
    <property type="gene ID" value="Bra026844"/>
</dbReference>
<reference evidence="4" key="1">
    <citation type="journal article" date="2011" name="Nat. Genet.">
        <title>The genome of the mesopolyploid crop species Brassica rapa.</title>
        <authorList>
            <consortium name="Brassica rapa Genome Sequencing Project Consortium"/>
            <person name="Wang X."/>
            <person name="Wang H."/>
            <person name="Wang J."/>
            <person name="Sun R."/>
            <person name="Wu J."/>
            <person name="Liu S."/>
            <person name="Bai Y."/>
            <person name="Mun J.H."/>
            <person name="Bancroft I."/>
            <person name="Cheng F."/>
            <person name="Huang S."/>
            <person name="Li X."/>
            <person name="Hua W."/>
            <person name="Wang J."/>
            <person name="Wang X."/>
            <person name="Freeling M."/>
            <person name="Pires J.C."/>
            <person name="Paterson A.H."/>
            <person name="Chalhoub B."/>
            <person name="Wang B."/>
            <person name="Hayward A."/>
            <person name="Sharpe A.G."/>
            <person name="Park B.S."/>
            <person name="Weisshaar B."/>
            <person name="Liu B."/>
            <person name="Li B."/>
            <person name="Liu B."/>
            <person name="Tong C."/>
            <person name="Song C."/>
            <person name="Duran C."/>
            <person name="Peng C."/>
            <person name="Geng C."/>
            <person name="Koh C."/>
            <person name="Lin C."/>
            <person name="Edwards D."/>
            <person name="Mu D."/>
            <person name="Shen D."/>
            <person name="Soumpourou E."/>
            <person name="Li F."/>
            <person name="Fraser F."/>
            <person name="Conant G."/>
            <person name="Lassalle G."/>
            <person name="King G.J."/>
            <person name="Bonnema G."/>
            <person name="Tang H."/>
            <person name="Wang H."/>
            <person name="Belcram H."/>
            <person name="Zhou H."/>
            <person name="Hirakawa H."/>
            <person name="Abe H."/>
            <person name="Guo H."/>
            <person name="Wang H."/>
            <person name="Jin H."/>
            <person name="Parkin I.A."/>
            <person name="Batley J."/>
            <person name="Kim J.S."/>
            <person name="Just J."/>
            <person name="Li J."/>
            <person name="Xu J."/>
            <person name="Deng J."/>
            <person name="Kim J.A."/>
            <person name="Li J."/>
            <person name="Yu J."/>
            <person name="Meng J."/>
            <person name="Wang J."/>
            <person name="Min J."/>
            <person name="Poulain J."/>
            <person name="Wang J."/>
            <person name="Hatakeyama K."/>
            <person name="Wu K."/>
            <person name="Wang L."/>
            <person name="Fang L."/>
            <person name="Trick M."/>
            <person name="Links M.G."/>
            <person name="Zhao M."/>
            <person name="Jin M."/>
            <person name="Ramchiary N."/>
            <person name="Drou N."/>
            <person name="Berkman P.J."/>
            <person name="Cai Q."/>
            <person name="Huang Q."/>
            <person name="Li R."/>
            <person name="Tabata S."/>
            <person name="Cheng S."/>
            <person name="Zhang S."/>
            <person name="Zhang S."/>
            <person name="Huang S."/>
            <person name="Sato S."/>
            <person name="Sun S."/>
            <person name="Kwon S.J."/>
            <person name="Choi S.R."/>
            <person name="Lee T.H."/>
            <person name="Fan W."/>
            <person name="Zhao X."/>
            <person name="Tan X."/>
            <person name="Xu X."/>
            <person name="Wang Y."/>
            <person name="Qiu Y."/>
            <person name="Yin Y."/>
            <person name="Li Y."/>
            <person name="Du Y."/>
            <person name="Liao Y."/>
            <person name="Lim Y."/>
            <person name="Narusaka Y."/>
            <person name="Wang Y."/>
            <person name="Wang Z."/>
            <person name="Li Z."/>
            <person name="Wang Z."/>
            <person name="Xiong Z."/>
            <person name="Zhang Z."/>
        </authorList>
    </citation>
    <scope>NUCLEOTIDE SEQUENCE [LARGE SCALE GENOMIC DNA]</scope>
    <source>
        <strain evidence="4">cv. Chiifu-401-42</strain>
    </source>
</reference>
<evidence type="ECO:0000313" key="4">
    <source>
        <dbReference type="Proteomes" id="UP000011750"/>
    </source>
</evidence>
<protein>
    <submittedName>
        <fullName evidence="2 3">Uncharacterized protein</fullName>
    </submittedName>
</protein>
<accession>A0A3P5YLP9</accession>
<dbReference type="Gramene" id="Bra026844.1">
    <property type="protein sequence ID" value="Bra026844.1-P"/>
    <property type="gene ID" value="Bra026844"/>
</dbReference>
<dbReference type="Proteomes" id="UP000694005">
    <property type="component" value="Chromosome A09"/>
</dbReference>
<evidence type="ECO:0000313" key="2">
    <source>
        <dbReference type="EMBL" id="VDC63985.1"/>
    </source>
</evidence>
<gene>
    <name evidence="2" type="ORF">BRAA09T41596Z</name>
    <name evidence="1" type="ORF">BRAPAZ1V2_A09P75010.2</name>
</gene>
<reference evidence="3" key="4">
    <citation type="submission" date="2023-03" db="UniProtKB">
        <authorList>
            <consortium name="EnsemblPlants"/>
        </authorList>
    </citation>
    <scope>IDENTIFICATION</scope>
    <source>
        <strain evidence="3">cv. Chiifu-401-42</strain>
    </source>
</reference>
<proteinExistence type="predicted"/>
<accession>M4EDI4</accession>
<sequence length="130" mass="14867">MFDDAIEVDGGSEKKINESFWFESTFLLREDLELHCLVSSICEIWKRDFCVFFPEIDEIFLEIELVERVYLFSLSRCDSITVANSACCLPSSWKVGTDVAIAMTTFFFTRNVSHAILRTSMCQAVPGLWG</sequence>
<organism evidence="2">
    <name type="scientific">Brassica campestris</name>
    <name type="common">Field mustard</name>
    <dbReference type="NCBI Taxonomy" id="3711"/>
    <lineage>
        <taxon>Eukaryota</taxon>
        <taxon>Viridiplantae</taxon>
        <taxon>Streptophyta</taxon>
        <taxon>Embryophyta</taxon>
        <taxon>Tracheophyta</taxon>
        <taxon>Spermatophyta</taxon>
        <taxon>Magnoliopsida</taxon>
        <taxon>eudicotyledons</taxon>
        <taxon>Gunneridae</taxon>
        <taxon>Pentapetalae</taxon>
        <taxon>rosids</taxon>
        <taxon>malvids</taxon>
        <taxon>Brassicales</taxon>
        <taxon>Brassicaceae</taxon>
        <taxon>Brassiceae</taxon>
        <taxon>Brassica</taxon>
    </lineage>
</organism>
<dbReference type="EMBL" id="LS974625">
    <property type="protein sequence ID" value="CAG7867034.1"/>
    <property type="molecule type" value="Genomic_DNA"/>
</dbReference>
<reference evidence="2" key="3">
    <citation type="submission" date="2018-11" db="EMBL/GenBank/DDBJ databases">
        <authorList>
            <consortium name="Genoscope - CEA"/>
            <person name="William W."/>
        </authorList>
    </citation>
    <scope>NUCLEOTIDE SEQUENCE</scope>
</reference>
<dbReference type="HOGENOM" id="CLU_1941099_0_0_1"/>
<name>A0A3P5YLP9_BRACM</name>
<dbReference type="Gramene" id="A09p75010.2_BraZ1">
    <property type="protein sequence ID" value="A09p75010.2_BraZ1.CDS"/>
    <property type="gene ID" value="A09g75010.2_BraZ1"/>
</dbReference>